<feature type="region of interest" description="Disordered" evidence="1">
    <location>
        <begin position="34"/>
        <end position="53"/>
    </location>
</feature>
<feature type="compositionally biased region" description="Polar residues" evidence="1">
    <location>
        <begin position="34"/>
        <end position="44"/>
    </location>
</feature>
<dbReference type="EMBL" id="JAGMUV010000010">
    <property type="protein sequence ID" value="KAH7141613.1"/>
    <property type="molecule type" value="Genomic_DNA"/>
</dbReference>
<dbReference type="Pfam" id="PF26639">
    <property type="entry name" value="Het-6_barrel"/>
    <property type="match status" value="1"/>
</dbReference>
<organism evidence="3 4">
    <name type="scientific">Dactylonectria macrodidyma</name>
    <dbReference type="NCBI Taxonomy" id="307937"/>
    <lineage>
        <taxon>Eukaryota</taxon>
        <taxon>Fungi</taxon>
        <taxon>Dikarya</taxon>
        <taxon>Ascomycota</taxon>
        <taxon>Pezizomycotina</taxon>
        <taxon>Sordariomycetes</taxon>
        <taxon>Hypocreomycetidae</taxon>
        <taxon>Hypocreales</taxon>
        <taxon>Nectriaceae</taxon>
        <taxon>Dactylonectria</taxon>
    </lineage>
</organism>
<dbReference type="AlphaFoldDB" id="A0A9P9EQ59"/>
<evidence type="ECO:0000259" key="2">
    <source>
        <dbReference type="Pfam" id="PF06985"/>
    </source>
</evidence>
<keyword evidence="4" id="KW-1185">Reference proteome</keyword>
<dbReference type="PANTHER" id="PTHR24148">
    <property type="entry name" value="ANKYRIN REPEAT DOMAIN-CONTAINING PROTEIN 39 HOMOLOG-RELATED"/>
    <property type="match status" value="1"/>
</dbReference>
<comment type="caution">
    <text evidence="3">The sequence shown here is derived from an EMBL/GenBank/DDBJ whole genome shotgun (WGS) entry which is preliminary data.</text>
</comment>
<dbReference type="InterPro" id="IPR010730">
    <property type="entry name" value="HET"/>
</dbReference>
<reference evidence="3" key="1">
    <citation type="journal article" date="2021" name="Nat. Commun.">
        <title>Genetic determinants of endophytism in the Arabidopsis root mycobiome.</title>
        <authorList>
            <person name="Mesny F."/>
            <person name="Miyauchi S."/>
            <person name="Thiergart T."/>
            <person name="Pickel B."/>
            <person name="Atanasova L."/>
            <person name="Karlsson M."/>
            <person name="Huettel B."/>
            <person name="Barry K.W."/>
            <person name="Haridas S."/>
            <person name="Chen C."/>
            <person name="Bauer D."/>
            <person name="Andreopoulos W."/>
            <person name="Pangilinan J."/>
            <person name="LaButti K."/>
            <person name="Riley R."/>
            <person name="Lipzen A."/>
            <person name="Clum A."/>
            <person name="Drula E."/>
            <person name="Henrissat B."/>
            <person name="Kohler A."/>
            <person name="Grigoriev I.V."/>
            <person name="Martin F.M."/>
            <person name="Hacquard S."/>
        </authorList>
    </citation>
    <scope>NUCLEOTIDE SEQUENCE</scope>
    <source>
        <strain evidence="3">MPI-CAGE-AT-0147</strain>
    </source>
</reference>
<evidence type="ECO:0000313" key="4">
    <source>
        <dbReference type="Proteomes" id="UP000738349"/>
    </source>
</evidence>
<gene>
    <name evidence="3" type="ORF">EDB81DRAFT_797433</name>
</gene>
<dbReference type="InterPro" id="IPR052895">
    <property type="entry name" value="HetReg/Transcr_Mod"/>
</dbReference>
<dbReference type="Proteomes" id="UP000738349">
    <property type="component" value="Unassembled WGS sequence"/>
</dbReference>
<accession>A0A9P9EQ59</accession>
<feature type="domain" description="Heterokaryon incompatibility" evidence="2">
    <location>
        <begin position="115"/>
        <end position="279"/>
    </location>
</feature>
<dbReference type="Pfam" id="PF06985">
    <property type="entry name" value="HET"/>
    <property type="match status" value="1"/>
</dbReference>
<sequence>MGSARNYYFKAEGRMIHERLLSTLSVIDQEQLSGMEHQPTNNTEPGAEPQEYRYPDLPQGFARSSGLQRSSQHVFGGFEPLAAGSLRLLEISPGREGPISCQFFISKIPDCMFKYEVISYSSQDDATSPAPRFESLYCNGLEIRCSANIASLLHRLRLLDRPRLVWLAPLCINLDDLNERNYHVQLARPIFQHAYHVIVWLGPGADTESDAQVVSLCKIVNTWRRKRHFQECYKEAKSINCRIHAPLQESREMTLPEAWSHAIRFFTRAWFRSVWSLQEASVPRSTVVVLGDSQISWDCIGLAAAILRENFGRVQSSQISDQSDGKRPIVTPGILNAYLVYRVSLSQQYFDPLKLTFHQLLTLTRGFRCKFEHDKIYALLGVPTKDTISSNIVPDYAKPASQVNRDLAILMLRTSNSLDILSQVQIDHSCRYMLPGTLAHRNLILDGPSWVPQWQTNITEPICPLQRCAGFSAATAASPTVQISDDNSKLATLGVIVDTISHPSELRVYNTFWRGQDDSRSNVWGASRPASRPDSFETVLDAAALTMDELEMLALTLTCGKRWDGFPVSNVEGHIADYARCLIRDGLRWSLNWLQEARKQCDINPATDGQNKSITFESLMELSSKGRADRLLDAAGTAGAGRARFVTRLGLLGIGPGATMGGDLLCVIRGAEVPFVVRPLASGGHHLVGECYVNKIMHGEIPESFEKGTNGRLQETWITLV</sequence>
<evidence type="ECO:0000313" key="3">
    <source>
        <dbReference type="EMBL" id="KAH7141613.1"/>
    </source>
</evidence>
<evidence type="ECO:0000256" key="1">
    <source>
        <dbReference type="SAM" id="MobiDB-lite"/>
    </source>
</evidence>
<proteinExistence type="predicted"/>
<dbReference type="OrthoDB" id="2288928at2759"/>
<protein>
    <submittedName>
        <fullName evidence="3">Heterokaryon incompatibility protein-domain-containing protein</fullName>
    </submittedName>
</protein>
<dbReference type="PANTHER" id="PTHR24148:SF64">
    <property type="entry name" value="HETEROKARYON INCOMPATIBILITY DOMAIN-CONTAINING PROTEIN"/>
    <property type="match status" value="1"/>
</dbReference>
<name>A0A9P9EQ59_9HYPO</name>